<dbReference type="InterPro" id="IPR029044">
    <property type="entry name" value="Nucleotide-diphossugar_trans"/>
</dbReference>
<evidence type="ECO:0000313" key="2">
    <source>
        <dbReference type="Proteomes" id="UP000515275"/>
    </source>
</evidence>
<name>A0A7G7YPQ1_9CORY</name>
<dbReference type="AlphaFoldDB" id="A0A7G7YPQ1"/>
<accession>A0A7G7YPQ1</accession>
<dbReference type="Pfam" id="PF00535">
    <property type="entry name" value="Glycos_transf_2"/>
    <property type="match status" value="1"/>
</dbReference>
<dbReference type="InterPro" id="IPR001173">
    <property type="entry name" value="Glyco_trans_2-like"/>
</dbReference>
<dbReference type="GO" id="GO:0016740">
    <property type="term" value="F:transferase activity"/>
    <property type="evidence" value="ECO:0007669"/>
    <property type="project" value="UniProtKB-KW"/>
</dbReference>
<dbReference type="KEGG" id="cans:GP473_07210"/>
<organism evidence="1 2">
    <name type="scientific">Corynebacterium anserum</name>
    <dbReference type="NCBI Taxonomy" id="2684406"/>
    <lineage>
        <taxon>Bacteria</taxon>
        <taxon>Bacillati</taxon>
        <taxon>Actinomycetota</taxon>
        <taxon>Actinomycetes</taxon>
        <taxon>Mycobacteriales</taxon>
        <taxon>Corynebacteriaceae</taxon>
        <taxon>Corynebacterium</taxon>
    </lineage>
</organism>
<dbReference type="PANTHER" id="PTHR43179">
    <property type="entry name" value="RHAMNOSYLTRANSFERASE WBBL"/>
    <property type="match status" value="1"/>
</dbReference>
<dbReference type="CDD" id="cd04186">
    <property type="entry name" value="GT_2_like_c"/>
    <property type="match status" value="1"/>
</dbReference>
<dbReference type="Gene3D" id="3.90.550.10">
    <property type="entry name" value="Spore Coat Polysaccharide Biosynthesis Protein SpsA, Chain A"/>
    <property type="match status" value="1"/>
</dbReference>
<protein>
    <submittedName>
        <fullName evidence="1">Glycosyltransferase</fullName>
    </submittedName>
</protein>
<dbReference type="PANTHER" id="PTHR43179:SF7">
    <property type="entry name" value="RHAMNOSYLTRANSFERASE WBBL"/>
    <property type="match status" value="1"/>
</dbReference>
<dbReference type="Proteomes" id="UP000515275">
    <property type="component" value="Chromosome"/>
</dbReference>
<dbReference type="EMBL" id="CP046883">
    <property type="protein sequence ID" value="QNH96471.1"/>
    <property type="molecule type" value="Genomic_DNA"/>
</dbReference>
<keyword evidence="2" id="KW-1185">Reference proteome</keyword>
<dbReference type="SUPFAM" id="SSF53448">
    <property type="entry name" value="Nucleotide-diphospho-sugar transferases"/>
    <property type="match status" value="1"/>
</dbReference>
<reference evidence="1 2" key="1">
    <citation type="submission" date="2019-12" db="EMBL/GenBank/DDBJ databases">
        <title>Corynebacterium sp. nov., isolated from feces of the Anser Albifrons in China.</title>
        <authorList>
            <person name="Liu Q."/>
        </authorList>
    </citation>
    <scope>NUCLEOTIDE SEQUENCE [LARGE SCALE GENOMIC DNA]</scope>
    <source>
        <strain evidence="1 2">23H37-10</strain>
    </source>
</reference>
<keyword evidence="1" id="KW-0808">Transferase</keyword>
<proteinExistence type="predicted"/>
<evidence type="ECO:0000313" key="1">
    <source>
        <dbReference type="EMBL" id="QNH96471.1"/>
    </source>
</evidence>
<dbReference type="RefSeq" id="WP_185770221.1">
    <property type="nucleotide sequence ID" value="NZ_CP046883.1"/>
</dbReference>
<sequence>MAPIAIITVTYSPGQHLWDFVNSIPAATQRGGHVVIVDNGSRDGVPEAVCRADHPMPVELIHSGGNVGYGAGMNIGWKALRDKRQSGEIDTDYLMIVNPDVVFNQGAIDRMIEAMERHPRAGAVGPLIREIDGSVYPSARAVPQLGSGIGHALLGPVWKNNPWTKRYLDDTDMSNERRAGWLSGSCLLLRWDAFESVNGFDERYFMYMEDVDLGDRMGKAGWLNIFTPAAEIAHAQGHSASKHPQITLKAHHDSAYRFQADRLVGWKYAPVRAVLKAGLSTRCIIAVTLAQRALKKEQRQKEQEEKKSHGV</sequence>
<gene>
    <name evidence="1" type="ORF">GP473_07210</name>
</gene>